<organism evidence="1 2">
    <name type="scientific">Mytilus galloprovincialis</name>
    <name type="common">Mediterranean mussel</name>
    <dbReference type="NCBI Taxonomy" id="29158"/>
    <lineage>
        <taxon>Eukaryota</taxon>
        <taxon>Metazoa</taxon>
        <taxon>Spiralia</taxon>
        <taxon>Lophotrochozoa</taxon>
        <taxon>Mollusca</taxon>
        <taxon>Bivalvia</taxon>
        <taxon>Autobranchia</taxon>
        <taxon>Pteriomorphia</taxon>
        <taxon>Mytilida</taxon>
        <taxon>Mytiloidea</taxon>
        <taxon>Mytilidae</taxon>
        <taxon>Mytilinae</taxon>
        <taxon>Mytilus</taxon>
    </lineage>
</organism>
<dbReference type="AlphaFoldDB" id="A0A8B6FS64"/>
<sequence>MLKIRLKDLRSSVEFTENGLNQYTSLNILNTQEKTERTRVTKKWIKVGDWFPKRVGSEIKPSIELNSITWPGNQPFPPLGRPARRFFNIATLNEAPYVMYRPTDALTGKCNYPATKCRVVYNATEHGNDTTYEN</sequence>
<reference evidence="1" key="1">
    <citation type="submission" date="2018-11" db="EMBL/GenBank/DDBJ databases">
        <authorList>
            <person name="Alioto T."/>
            <person name="Alioto T."/>
        </authorList>
    </citation>
    <scope>NUCLEOTIDE SEQUENCE</scope>
</reference>
<gene>
    <name evidence="1" type="ORF">MGAL_10B054145</name>
</gene>
<dbReference type="OrthoDB" id="5984008at2759"/>
<protein>
    <submittedName>
        <fullName evidence="1">Uncharacterized protein</fullName>
    </submittedName>
</protein>
<proteinExistence type="predicted"/>
<comment type="caution">
    <text evidence="1">The sequence shown here is derived from an EMBL/GenBank/DDBJ whole genome shotgun (WGS) entry which is preliminary data.</text>
</comment>
<keyword evidence="2" id="KW-1185">Reference proteome</keyword>
<accession>A0A8B6FS64</accession>
<dbReference type="Proteomes" id="UP000596742">
    <property type="component" value="Unassembled WGS sequence"/>
</dbReference>
<evidence type="ECO:0000313" key="2">
    <source>
        <dbReference type="Proteomes" id="UP000596742"/>
    </source>
</evidence>
<dbReference type="EMBL" id="UYJE01007214">
    <property type="protein sequence ID" value="VDI52762.1"/>
    <property type="molecule type" value="Genomic_DNA"/>
</dbReference>
<evidence type="ECO:0000313" key="1">
    <source>
        <dbReference type="EMBL" id="VDI52762.1"/>
    </source>
</evidence>
<feature type="non-terminal residue" evidence="1">
    <location>
        <position position="134"/>
    </location>
</feature>
<name>A0A8B6FS64_MYTGA</name>